<gene>
    <name evidence="2" type="ORF">KUTeg_019903</name>
</gene>
<dbReference type="PROSITE" id="PS50088">
    <property type="entry name" value="ANK_REPEAT"/>
    <property type="match status" value="1"/>
</dbReference>
<accession>A0ABQ9EIX5</accession>
<dbReference type="Gene3D" id="1.25.40.20">
    <property type="entry name" value="Ankyrin repeat-containing domain"/>
    <property type="match status" value="1"/>
</dbReference>
<dbReference type="Proteomes" id="UP001217089">
    <property type="component" value="Unassembled WGS sequence"/>
</dbReference>
<evidence type="ECO:0000313" key="2">
    <source>
        <dbReference type="EMBL" id="KAJ8303507.1"/>
    </source>
</evidence>
<evidence type="ECO:0008006" key="4">
    <source>
        <dbReference type="Google" id="ProtNLM"/>
    </source>
</evidence>
<dbReference type="EMBL" id="JARBDR010000917">
    <property type="protein sequence ID" value="KAJ8303507.1"/>
    <property type="molecule type" value="Genomic_DNA"/>
</dbReference>
<keyword evidence="1" id="KW-0040">ANK repeat</keyword>
<dbReference type="SMART" id="SM00248">
    <property type="entry name" value="ANK"/>
    <property type="match status" value="1"/>
</dbReference>
<dbReference type="InterPro" id="IPR036770">
    <property type="entry name" value="Ankyrin_rpt-contain_sf"/>
</dbReference>
<protein>
    <recommendedName>
        <fullName evidence="4">Ankyrin repeat protein</fullName>
    </recommendedName>
</protein>
<name>A0ABQ9EIX5_TEGGR</name>
<dbReference type="SUPFAM" id="SSF48403">
    <property type="entry name" value="Ankyrin repeat"/>
    <property type="match status" value="1"/>
</dbReference>
<dbReference type="InterPro" id="IPR002110">
    <property type="entry name" value="Ankyrin_rpt"/>
</dbReference>
<sequence length="77" mass="8764">MLTSTTPLKMVVSGANPNQITGVVREAEEEGGNIEYYFNFTVLHWCIEKKDVAMVTMLLEHGADVHRIYDDDMLVYL</sequence>
<keyword evidence="3" id="KW-1185">Reference proteome</keyword>
<feature type="repeat" description="ANK" evidence="1">
    <location>
        <begin position="38"/>
        <end position="70"/>
    </location>
</feature>
<dbReference type="Pfam" id="PF00023">
    <property type="entry name" value="Ank"/>
    <property type="match status" value="1"/>
</dbReference>
<organism evidence="2 3">
    <name type="scientific">Tegillarca granosa</name>
    <name type="common">Malaysian cockle</name>
    <name type="synonym">Anadara granosa</name>
    <dbReference type="NCBI Taxonomy" id="220873"/>
    <lineage>
        <taxon>Eukaryota</taxon>
        <taxon>Metazoa</taxon>
        <taxon>Spiralia</taxon>
        <taxon>Lophotrochozoa</taxon>
        <taxon>Mollusca</taxon>
        <taxon>Bivalvia</taxon>
        <taxon>Autobranchia</taxon>
        <taxon>Pteriomorphia</taxon>
        <taxon>Arcoida</taxon>
        <taxon>Arcoidea</taxon>
        <taxon>Arcidae</taxon>
        <taxon>Tegillarca</taxon>
    </lineage>
</organism>
<comment type="caution">
    <text evidence="2">The sequence shown here is derived from an EMBL/GenBank/DDBJ whole genome shotgun (WGS) entry which is preliminary data.</text>
</comment>
<reference evidence="2 3" key="1">
    <citation type="submission" date="2022-12" db="EMBL/GenBank/DDBJ databases">
        <title>Chromosome-level genome of Tegillarca granosa.</title>
        <authorList>
            <person name="Kim J."/>
        </authorList>
    </citation>
    <scope>NUCLEOTIDE SEQUENCE [LARGE SCALE GENOMIC DNA]</scope>
    <source>
        <strain evidence="2">Teg-2019</strain>
        <tissue evidence="2">Adductor muscle</tissue>
    </source>
</reference>
<proteinExistence type="predicted"/>
<evidence type="ECO:0000313" key="3">
    <source>
        <dbReference type="Proteomes" id="UP001217089"/>
    </source>
</evidence>
<evidence type="ECO:0000256" key="1">
    <source>
        <dbReference type="PROSITE-ProRule" id="PRU00023"/>
    </source>
</evidence>